<dbReference type="EMBL" id="CAJVCH010533307">
    <property type="protein sequence ID" value="CAG7824569.1"/>
    <property type="molecule type" value="Genomic_DNA"/>
</dbReference>
<name>A0A8J2LK25_9HEXA</name>
<reference evidence="1" key="1">
    <citation type="submission" date="2021-06" db="EMBL/GenBank/DDBJ databases">
        <authorList>
            <person name="Hodson N. C."/>
            <person name="Mongue J. A."/>
            <person name="Jaron S. K."/>
        </authorList>
    </citation>
    <scope>NUCLEOTIDE SEQUENCE</scope>
</reference>
<comment type="caution">
    <text evidence="1">The sequence shown here is derived from an EMBL/GenBank/DDBJ whole genome shotgun (WGS) entry which is preliminary data.</text>
</comment>
<dbReference type="Proteomes" id="UP000708208">
    <property type="component" value="Unassembled WGS sequence"/>
</dbReference>
<evidence type="ECO:0000313" key="1">
    <source>
        <dbReference type="EMBL" id="CAG7824569.1"/>
    </source>
</evidence>
<sequence>EGGSAGRAHCYRIAVTVSSDPDLDSVRSLLISSSFQWLLSTDEE</sequence>
<accession>A0A8J2LK25</accession>
<proteinExistence type="predicted"/>
<protein>
    <submittedName>
        <fullName evidence="1">Uncharacterized protein</fullName>
    </submittedName>
</protein>
<organism evidence="1 2">
    <name type="scientific">Allacma fusca</name>
    <dbReference type="NCBI Taxonomy" id="39272"/>
    <lineage>
        <taxon>Eukaryota</taxon>
        <taxon>Metazoa</taxon>
        <taxon>Ecdysozoa</taxon>
        <taxon>Arthropoda</taxon>
        <taxon>Hexapoda</taxon>
        <taxon>Collembola</taxon>
        <taxon>Symphypleona</taxon>
        <taxon>Sminthuridae</taxon>
        <taxon>Allacma</taxon>
    </lineage>
</organism>
<gene>
    <name evidence="1" type="ORF">AFUS01_LOCUS34718</name>
</gene>
<evidence type="ECO:0000313" key="2">
    <source>
        <dbReference type="Proteomes" id="UP000708208"/>
    </source>
</evidence>
<keyword evidence="2" id="KW-1185">Reference proteome</keyword>
<dbReference type="AlphaFoldDB" id="A0A8J2LK25"/>
<feature type="non-terminal residue" evidence="1">
    <location>
        <position position="1"/>
    </location>
</feature>